<dbReference type="GO" id="GO:0043420">
    <property type="term" value="P:anthranilate metabolic process"/>
    <property type="evidence" value="ECO:0007669"/>
    <property type="project" value="TreeGrafter"/>
</dbReference>
<dbReference type="SUPFAM" id="SSF53383">
    <property type="entry name" value="PLP-dependent transferases"/>
    <property type="match status" value="1"/>
</dbReference>
<feature type="modified residue" description="N6-(pyridoxal phosphate)lysine" evidence="4">
    <location>
        <position position="255"/>
    </location>
</feature>
<keyword evidence="8" id="KW-1185">Reference proteome</keyword>
<dbReference type="Pfam" id="PF22580">
    <property type="entry name" value="KYNU_C"/>
    <property type="match status" value="1"/>
</dbReference>
<evidence type="ECO:0000256" key="2">
    <source>
        <dbReference type="ARBA" id="ARBA00022801"/>
    </source>
</evidence>
<comment type="pathway">
    <text evidence="4 6">Amino-acid degradation; L-kynurenine degradation; L-alanine and anthranilate from L-kynurenine: step 1/1.</text>
</comment>
<feature type="binding site" evidence="4">
    <location>
        <position position="229"/>
    </location>
    <ligand>
        <name>pyridoxal 5'-phosphate</name>
        <dbReference type="ChEBI" id="CHEBI:597326"/>
    </ligand>
</feature>
<comment type="catalytic activity">
    <reaction evidence="4 6">
        <text>L-kynurenine + H2O = anthranilate + L-alanine + H(+)</text>
        <dbReference type="Rhea" id="RHEA:16813"/>
        <dbReference type="ChEBI" id="CHEBI:15377"/>
        <dbReference type="ChEBI" id="CHEBI:15378"/>
        <dbReference type="ChEBI" id="CHEBI:16567"/>
        <dbReference type="ChEBI" id="CHEBI:57959"/>
        <dbReference type="ChEBI" id="CHEBI:57972"/>
        <dbReference type="EC" id="3.7.1.3"/>
    </reaction>
</comment>
<feature type="binding site" evidence="4">
    <location>
        <position position="117"/>
    </location>
    <ligand>
        <name>pyridoxal 5'-phosphate</name>
        <dbReference type="ChEBI" id="CHEBI:597326"/>
    </ligand>
</feature>
<dbReference type="GO" id="GO:0030429">
    <property type="term" value="F:kynureninase activity"/>
    <property type="evidence" value="ECO:0007669"/>
    <property type="project" value="UniProtKB-UniRule"/>
</dbReference>
<dbReference type="PANTHER" id="PTHR14084:SF0">
    <property type="entry name" value="KYNURENINASE"/>
    <property type="match status" value="1"/>
</dbReference>
<feature type="binding site" evidence="4">
    <location>
        <position position="254"/>
    </location>
    <ligand>
        <name>pyridoxal 5'-phosphate</name>
        <dbReference type="ChEBI" id="CHEBI:597326"/>
    </ligand>
</feature>
<feature type="binding site" evidence="4">
    <location>
        <position position="232"/>
    </location>
    <ligand>
        <name>pyridoxal 5'-phosphate</name>
        <dbReference type="ChEBI" id="CHEBI:597326"/>
    </ligand>
</feature>
<dbReference type="UniPathway" id="UPA00334">
    <property type="reaction ID" value="UER00455"/>
</dbReference>
<dbReference type="FunFam" id="3.40.640.10:FF:000031">
    <property type="entry name" value="Kynureninase"/>
    <property type="match status" value="1"/>
</dbReference>
<proteinExistence type="inferred from homology"/>
<dbReference type="NCBIfam" id="TIGR01814">
    <property type="entry name" value="kynureninase"/>
    <property type="match status" value="1"/>
</dbReference>
<feature type="binding site" evidence="4">
    <location>
        <position position="313"/>
    </location>
    <ligand>
        <name>pyridoxal 5'-phosphate</name>
        <dbReference type="ChEBI" id="CHEBI:597326"/>
    </ligand>
</feature>
<comment type="function">
    <text evidence="4 6">Catalyzes the cleavage of L-kynurenine (L-Kyn) and L-3-hydroxykynurenine (L-3OHKyn) into anthranilic acid (AA) and 3-hydroxyanthranilic acid (3-OHAA), respectively.</text>
</comment>
<dbReference type="InterPro" id="IPR015424">
    <property type="entry name" value="PyrdxlP-dep_Trfase"/>
</dbReference>
<dbReference type="EC" id="3.7.1.3" evidence="4 5"/>
<feature type="binding site" evidence="4">
    <location>
        <position position="285"/>
    </location>
    <ligand>
        <name>pyridoxal 5'-phosphate</name>
        <dbReference type="ChEBI" id="CHEBI:597326"/>
    </ligand>
</feature>
<evidence type="ECO:0000313" key="8">
    <source>
        <dbReference type="Proteomes" id="UP000198999"/>
    </source>
</evidence>
<comment type="catalytic activity">
    <reaction evidence="6">
        <text>3-hydroxy-L-kynurenine + H2O = 3-hydroxyanthranilate + L-alanine + H(+)</text>
        <dbReference type="Rhea" id="RHEA:25143"/>
        <dbReference type="ChEBI" id="CHEBI:15377"/>
        <dbReference type="ChEBI" id="CHEBI:15378"/>
        <dbReference type="ChEBI" id="CHEBI:36559"/>
        <dbReference type="ChEBI" id="CHEBI:57972"/>
        <dbReference type="ChEBI" id="CHEBI:58125"/>
        <dbReference type="EC" id="3.7.1.3"/>
    </reaction>
</comment>
<keyword evidence="1 4" id="KW-0662">Pyridine nucleotide biosynthesis</keyword>
<evidence type="ECO:0000256" key="4">
    <source>
        <dbReference type="HAMAP-Rule" id="MF_01970"/>
    </source>
</evidence>
<evidence type="ECO:0000256" key="1">
    <source>
        <dbReference type="ARBA" id="ARBA00022642"/>
    </source>
</evidence>
<dbReference type="Gene3D" id="3.40.640.10">
    <property type="entry name" value="Type I PLP-dependent aspartate aminotransferase-like (Major domain)"/>
    <property type="match status" value="1"/>
</dbReference>
<comment type="caution">
    <text evidence="4">Lacks conserved residue(s) required for the propagation of feature annotation.</text>
</comment>
<dbReference type="InterPro" id="IPR015421">
    <property type="entry name" value="PyrdxlP-dep_Trfase_major"/>
</dbReference>
<evidence type="ECO:0000313" key="7">
    <source>
        <dbReference type="EMBL" id="SEQ08123.1"/>
    </source>
</evidence>
<dbReference type="InterPro" id="IPR015422">
    <property type="entry name" value="PyrdxlP-dep_Trfase_small"/>
</dbReference>
<dbReference type="GO" id="GO:0019805">
    <property type="term" value="P:quinolinate biosynthetic process"/>
    <property type="evidence" value="ECO:0007669"/>
    <property type="project" value="UniProtKB-UniRule"/>
</dbReference>
<dbReference type="Proteomes" id="UP000198999">
    <property type="component" value="Unassembled WGS sequence"/>
</dbReference>
<dbReference type="STRING" id="419940.SAMN05421824_1111"/>
<comment type="pathway">
    <text evidence="4 6">Cofactor biosynthesis; NAD(+) biosynthesis; quinolinate from L-kynurenine: step 2/3.</text>
</comment>
<sequence>MLETENKNTLSDYKLGLDYALEQDQNDVLKSYRNQFHIPKDKHGNDLIYMTGNSLGLQPKNTKTYVNQELEDWATLGVEGHFEAKNPWLNYHEYLTEAMANVVGAKPIEVVVMNTLTANLHFLMVSFYQPTQKRYKILIESDAFPSDKYAVESQLRHHGFDEKEGLVFWKPREGEELLNYEDLESILEIQGDEIALIMIGGVNYYTGQFFDLKRITEIGHQYGCIVGFDCAHGAGNVQLNLHDSGADFAAWCTYKYLNSGPGSLSGCFVHERHAYRKDLNRFAGWWSHNKNTRFKMRDAFDQLPGAEGWQLSNPPILSMAAIRASLDLFAEVGMEQLTSKSKELTGYFEFLLKDLGEDVIRIITPSNPNERGCQLSIQVKNADKSLHTKLTEAGVISDWREPDVIRCAPVPLYNSFEDVYRLVDRISLSLALSKREGTKIN</sequence>
<evidence type="ECO:0000256" key="5">
    <source>
        <dbReference type="NCBIfam" id="TIGR01814"/>
    </source>
</evidence>
<protein>
    <recommendedName>
        <fullName evidence="4 5">Kynureninase</fullName>
        <ecNumber evidence="4 5">3.7.1.3</ecNumber>
    </recommendedName>
    <alternativeName>
        <fullName evidence="4">L-kynurenine hydrolase</fullName>
    </alternativeName>
</protein>
<reference evidence="7 8" key="1">
    <citation type="submission" date="2016-10" db="EMBL/GenBank/DDBJ databases">
        <authorList>
            <person name="de Groot N.N."/>
        </authorList>
    </citation>
    <scope>NUCLEOTIDE SEQUENCE [LARGE SCALE GENOMIC DNA]</scope>
    <source>
        <strain evidence="7 8">DSM 21035</strain>
    </source>
</reference>
<dbReference type="AlphaFoldDB" id="A0A1H9D5I8"/>
<dbReference type="GO" id="GO:0030170">
    <property type="term" value="F:pyridoxal phosphate binding"/>
    <property type="evidence" value="ECO:0007669"/>
    <property type="project" value="UniProtKB-UniRule"/>
</dbReference>
<dbReference type="GO" id="GO:0097053">
    <property type="term" value="P:L-kynurenine catabolic process"/>
    <property type="evidence" value="ECO:0007669"/>
    <property type="project" value="UniProtKB-UniRule"/>
</dbReference>
<dbReference type="GO" id="GO:0009435">
    <property type="term" value="P:NAD+ biosynthetic process"/>
    <property type="evidence" value="ECO:0007669"/>
    <property type="project" value="UniProtKB-UniRule"/>
</dbReference>
<gene>
    <name evidence="4" type="primary">kynU</name>
    <name evidence="7" type="ORF">SAMN05421824_1111</name>
</gene>
<keyword evidence="2 4" id="KW-0378">Hydrolase</keyword>
<dbReference type="UniPathway" id="UPA00253">
    <property type="reaction ID" value="UER00329"/>
</dbReference>
<dbReference type="PANTHER" id="PTHR14084">
    <property type="entry name" value="KYNURENINASE"/>
    <property type="match status" value="1"/>
</dbReference>
<accession>A0A1H9D5I8</accession>
<dbReference type="InterPro" id="IPR010111">
    <property type="entry name" value="Kynureninase"/>
</dbReference>
<keyword evidence="3 4" id="KW-0663">Pyridoxal phosphate</keyword>
<evidence type="ECO:0000256" key="6">
    <source>
        <dbReference type="PIRNR" id="PIRNR038800"/>
    </source>
</evidence>
<dbReference type="HAMAP" id="MF_01970">
    <property type="entry name" value="Kynureninase"/>
    <property type="match status" value="1"/>
</dbReference>
<comment type="cofactor">
    <cofactor evidence="4 6">
        <name>pyridoxal 5'-phosphate</name>
        <dbReference type="ChEBI" id="CHEBI:597326"/>
    </cofactor>
</comment>
<dbReference type="EMBL" id="FOFN01000001">
    <property type="protein sequence ID" value="SEQ08123.1"/>
    <property type="molecule type" value="Genomic_DNA"/>
</dbReference>
<dbReference type="PIRSF" id="PIRSF038800">
    <property type="entry name" value="KYNU"/>
    <property type="match status" value="1"/>
</dbReference>
<comment type="subunit">
    <text evidence="4 6">Homodimer.</text>
</comment>
<organism evidence="7 8">
    <name type="scientific">Hyunsoonleella jejuensis</name>
    <dbReference type="NCBI Taxonomy" id="419940"/>
    <lineage>
        <taxon>Bacteria</taxon>
        <taxon>Pseudomonadati</taxon>
        <taxon>Bacteroidota</taxon>
        <taxon>Flavobacteriia</taxon>
        <taxon>Flavobacteriales</taxon>
        <taxon>Flavobacteriaceae</taxon>
    </lineage>
</organism>
<feature type="binding site" evidence="4">
    <location>
        <position position="116"/>
    </location>
    <ligand>
        <name>pyridoxal 5'-phosphate</name>
        <dbReference type="ChEBI" id="CHEBI:597326"/>
    </ligand>
</feature>
<dbReference type="Gene3D" id="3.90.1150.10">
    <property type="entry name" value="Aspartate Aminotransferase, domain 1"/>
    <property type="match status" value="1"/>
</dbReference>
<dbReference type="GO" id="GO:0019441">
    <property type="term" value="P:L-tryptophan catabolic process to kynurenine"/>
    <property type="evidence" value="ECO:0007669"/>
    <property type="project" value="TreeGrafter"/>
</dbReference>
<dbReference type="GO" id="GO:0005737">
    <property type="term" value="C:cytoplasm"/>
    <property type="evidence" value="ECO:0007669"/>
    <property type="project" value="UniProtKB-UniRule"/>
</dbReference>
<feature type="binding site" evidence="4">
    <location>
        <begin position="144"/>
        <end position="147"/>
    </location>
    <ligand>
        <name>pyridoxal 5'-phosphate</name>
        <dbReference type="ChEBI" id="CHEBI:597326"/>
    </ligand>
</feature>
<evidence type="ECO:0000256" key="3">
    <source>
        <dbReference type="ARBA" id="ARBA00022898"/>
    </source>
</evidence>
<name>A0A1H9D5I8_9FLAO</name>
<comment type="similarity">
    <text evidence="4 6">Belongs to the kynureninase family.</text>
</comment>